<organism evidence="1 2">
    <name type="scientific">Microlunatus ginsengisoli</name>
    <dbReference type="NCBI Taxonomy" id="363863"/>
    <lineage>
        <taxon>Bacteria</taxon>
        <taxon>Bacillati</taxon>
        <taxon>Actinomycetota</taxon>
        <taxon>Actinomycetes</taxon>
        <taxon>Propionibacteriales</taxon>
        <taxon>Propionibacteriaceae</taxon>
        <taxon>Microlunatus</taxon>
    </lineage>
</organism>
<keyword evidence="2" id="KW-1185">Reference proteome</keyword>
<evidence type="ECO:0000313" key="1">
    <source>
        <dbReference type="EMBL" id="GAA3623998.1"/>
    </source>
</evidence>
<dbReference type="Proteomes" id="UP001501490">
    <property type="component" value="Unassembled WGS sequence"/>
</dbReference>
<sequence>MTGRRRAALPVPGALIAVRSLSRPAAGLQRKSNALQMAIIEEPMIRIGAPIVVVRGAVEVTRFPRCGDETKVSQVRSMDQVAPGGDGSGHRYRGSAVVLADHSDGGLFARGSEHGLPARP</sequence>
<proteinExistence type="predicted"/>
<reference evidence="2" key="1">
    <citation type="journal article" date="2019" name="Int. J. Syst. Evol. Microbiol.">
        <title>The Global Catalogue of Microorganisms (GCM) 10K type strain sequencing project: providing services to taxonomists for standard genome sequencing and annotation.</title>
        <authorList>
            <consortium name="The Broad Institute Genomics Platform"/>
            <consortium name="The Broad Institute Genome Sequencing Center for Infectious Disease"/>
            <person name="Wu L."/>
            <person name="Ma J."/>
        </authorList>
    </citation>
    <scope>NUCLEOTIDE SEQUENCE [LARGE SCALE GENOMIC DNA]</scope>
    <source>
        <strain evidence="2">JCM 16929</strain>
    </source>
</reference>
<protein>
    <submittedName>
        <fullName evidence="1">Uncharacterized protein</fullName>
    </submittedName>
</protein>
<dbReference type="EMBL" id="BAABAB010000019">
    <property type="protein sequence ID" value="GAA3623998.1"/>
    <property type="molecule type" value="Genomic_DNA"/>
</dbReference>
<accession>A0ABP7A345</accession>
<name>A0ABP7A345_9ACTN</name>
<gene>
    <name evidence="1" type="ORF">GCM10022236_27950</name>
</gene>
<comment type="caution">
    <text evidence="1">The sequence shown here is derived from an EMBL/GenBank/DDBJ whole genome shotgun (WGS) entry which is preliminary data.</text>
</comment>
<evidence type="ECO:0000313" key="2">
    <source>
        <dbReference type="Proteomes" id="UP001501490"/>
    </source>
</evidence>